<dbReference type="PANTHER" id="PTHR11985">
    <property type="entry name" value="GLYCEROL-3-PHOSPHATE DEHYDROGENASE"/>
    <property type="match status" value="1"/>
</dbReference>
<dbReference type="PANTHER" id="PTHR11985:SF15">
    <property type="entry name" value="GLYCEROL-3-PHOSPHATE DEHYDROGENASE, MITOCHONDRIAL"/>
    <property type="match status" value="1"/>
</dbReference>
<dbReference type="CDD" id="cd00051">
    <property type="entry name" value="EFh"/>
    <property type="match status" value="1"/>
</dbReference>
<dbReference type="Gene3D" id="1.10.238.10">
    <property type="entry name" value="EF-hand"/>
    <property type="match status" value="1"/>
</dbReference>
<evidence type="ECO:0000313" key="9">
    <source>
        <dbReference type="EMBL" id="CAH1388411.1"/>
    </source>
</evidence>
<dbReference type="InterPro" id="IPR002048">
    <property type="entry name" value="EF_hand_dom"/>
</dbReference>
<dbReference type="PROSITE" id="PS00018">
    <property type="entry name" value="EF_HAND_1"/>
    <property type="match status" value="1"/>
</dbReference>
<dbReference type="InterPro" id="IPR018247">
    <property type="entry name" value="EF_Hand_1_Ca_BS"/>
</dbReference>
<dbReference type="Pfam" id="PF13499">
    <property type="entry name" value="EF-hand_7"/>
    <property type="match status" value="1"/>
</dbReference>
<evidence type="ECO:0000256" key="6">
    <source>
        <dbReference type="ARBA" id="ARBA00022837"/>
    </source>
</evidence>
<keyword evidence="10" id="KW-1185">Reference proteome</keyword>
<dbReference type="GO" id="GO:0004368">
    <property type="term" value="F:glycerol-3-phosphate dehydrogenase (quinone) activity"/>
    <property type="evidence" value="ECO:0007669"/>
    <property type="project" value="UniProtKB-EC"/>
</dbReference>
<evidence type="ECO:0000256" key="2">
    <source>
        <dbReference type="ARBA" id="ARBA00013029"/>
    </source>
</evidence>
<dbReference type="InterPro" id="IPR000447">
    <property type="entry name" value="G3P_DH_FAD-dep"/>
</dbReference>
<evidence type="ECO:0000256" key="1">
    <source>
        <dbReference type="ARBA" id="ARBA00004745"/>
    </source>
</evidence>
<evidence type="ECO:0000256" key="3">
    <source>
        <dbReference type="ARBA" id="ARBA00022630"/>
    </source>
</evidence>
<dbReference type="GO" id="GO:0005509">
    <property type="term" value="F:calcium ion binding"/>
    <property type="evidence" value="ECO:0007669"/>
    <property type="project" value="InterPro"/>
</dbReference>
<keyword evidence="7" id="KW-0560">Oxidoreductase</keyword>
<evidence type="ECO:0000256" key="5">
    <source>
        <dbReference type="ARBA" id="ARBA00022827"/>
    </source>
</evidence>
<dbReference type="GO" id="GO:0005739">
    <property type="term" value="C:mitochondrion"/>
    <property type="evidence" value="ECO:0007669"/>
    <property type="project" value="TreeGrafter"/>
</dbReference>
<dbReference type="GO" id="GO:0006072">
    <property type="term" value="P:glycerol-3-phosphate metabolic process"/>
    <property type="evidence" value="ECO:0007669"/>
    <property type="project" value="InterPro"/>
</dbReference>
<feature type="domain" description="EF-hand" evidence="8">
    <location>
        <begin position="191"/>
        <end position="226"/>
    </location>
</feature>
<dbReference type="OrthoDB" id="264015at2759"/>
<dbReference type="EMBL" id="OV725077">
    <property type="protein sequence ID" value="CAH1388411.1"/>
    <property type="molecule type" value="Genomic_DNA"/>
</dbReference>
<dbReference type="InterPro" id="IPR031656">
    <property type="entry name" value="DAO_C"/>
</dbReference>
<dbReference type="AlphaFoldDB" id="A0A9P0GYR9"/>
<keyword evidence="4" id="KW-0677">Repeat</keyword>
<dbReference type="InterPro" id="IPR011992">
    <property type="entry name" value="EF-hand-dom_pair"/>
</dbReference>
<evidence type="ECO:0000259" key="8">
    <source>
        <dbReference type="PROSITE" id="PS50222"/>
    </source>
</evidence>
<sequence>MATDTVDAALKAVPELATKAGPCITDKLLIEGDHGWTPTMYIRLVQDFGLECEVAQHLAYYYGDRAFAIRYGVREYAMTAIDMIARRLRLSFLNVQAAREALPLIVNTMAEELHWDEKEKQRQTDLAIEFLMNEMGEQVNRASKDKIPIDLTKDEVKMYIERFRLIDQENKGYISINDMRRSFKNFGDVHISGEELHEMLREIDTNMNGQVELDEYLQMMSAVKAGHISATASRFARMAEMEHEKAQIKKKIPVERSGGGL</sequence>
<evidence type="ECO:0000256" key="7">
    <source>
        <dbReference type="ARBA" id="ARBA00023002"/>
    </source>
</evidence>
<feature type="domain" description="EF-hand" evidence="8">
    <location>
        <begin position="154"/>
        <end position="189"/>
    </location>
</feature>
<name>A0A9P0GYR9_NEZVI</name>
<dbReference type="PROSITE" id="PS50222">
    <property type="entry name" value="EF_HAND_2"/>
    <property type="match status" value="2"/>
</dbReference>
<proteinExistence type="predicted"/>
<evidence type="ECO:0000256" key="4">
    <source>
        <dbReference type="ARBA" id="ARBA00022737"/>
    </source>
</evidence>
<keyword evidence="5" id="KW-0274">FAD</keyword>
<keyword evidence="6" id="KW-0106">Calcium</keyword>
<dbReference type="InterPro" id="IPR038299">
    <property type="entry name" value="DAO_C_sf"/>
</dbReference>
<protein>
    <recommendedName>
        <fullName evidence="2">glycerol-3-phosphate dehydrogenase</fullName>
        <ecNumber evidence="2">1.1.5.3</ecNumber>
    </recommendedName>
</protein>
<dbReference type="Pfam" id="PF16901">
    <property type="entry name" value="DAO_C"/>
    <property type="match status" value="1"/>
</dbReference>
<accession>A0A9P0GYR9</accession>
<comment type="pathway">
    <text evidence="1">Polyol metabolism; glycerol degradation.</text>
</comment>
<dbReference type="Proteomes" id="UP001152798">
    <property type="component" value="Chromosome 1"/>
</dbReference>
<gene>
    <name evidence="9" type="ORF">NEZAVI_LOCUS46</name>
</gene>
<dbReference type="SMART" id="SM00054">
    <property type="entry name" value="EFh"/>
    <property type="match status" value="2"/>
</dbReference>
<dbReference type="FunFam" id="1.10.238.10:FF:000003">
    <property type="entry name" value="Calmodulin A"/>
    <property type="match status" value="1"/>
</dbReference>
<organism evidence="9 10">
    <name type="scientific">Nezara viridula</name>
    <name type="common">Southern green stink bug</name>
    <name type="synonym">Cimex viridulus</name>
    <dbReference type="NCBI Taxonomy" id="85310"/>
    <lineage>
        <taxon>Eukaryota</taxon>
        <taxon>Metazoa</taxon>
        <taxon>Ecdysozoa</taxon>
        <taxon>Arthropoda</taxon>
        <taxon>Hexapoda</taxon>
        <taxon>Insecta</taxon>
        <taxon>Pterygota</taxon>
        <taxon>Neoptera</taxon>
        <taxon>Paraneoptera</taxon>
        <taxon>Hemiptera</taxon>
        <taxon>Heteroptera</taxon>
        <taxon>Panheteroptera</taxon>
        <taxon>Pentatomomorpha</taxon>
        <taxon>Pentatomoidea</taxon>
        <taxon>Pentatomidae</taxon>
        <taxon>Pentatominae</taxon>
        <taxon>Nezara</taxon>
    </lineage>
</organism>
<dbReference type="Gene3D" id="1.10.8.870">
    <property type="entry name" value="Alpha-glycerophosphate oxidase, cap domain"/>
    <property type="match status" value="1"/>
</dbReference>
<evidence type="ECO:0000313" key="10">
    <source>
        <dbReference type="Proteomes" id="UP001152798"/>
    </source>
</evidence>
<keyword evidence="3" id="KW-0285">Flavoprotein</keyword>
<dbReference type="SUPFAM" id="SSF47473">
    <property type="entry name" value="EF-hand"/>
    <property type="match status" value="1"/>
</dbReference>
<dbReference type="EC" id="1.1.5.3" evidence="2"/>
<reference evidence="9" key="1">
    <citation type="submission" date="2022-01" db="EMBL/GenBank/DDBJ databases">
        <authorList>
            <person name="King R."/>
        </authorList>
    </citation>
    <scope>NUCLEOTIDE SEQUENCE</scope>
</reference>